<proteinExistence type="predicted"/>
<reference evidence="1" key="1">
    <citation type="submission" date="2023-06" db="EMBL/GenBank/DDBJ databases">
        <title>Draft Genome Sequences of Representative Paenibacillus Polymyxa, Bacillus cereus, Fictibacillus sp., and Brevibacillus agri Strains Isolated from Amazonian Dark Earth.</title>
        <authorList>
            <person name="Pellegrinetti T.A."/>
            <person name="Cunha I.C.M."/>
            <person name="Chaves M.G."/>
            <person name="Freitas A.S."/>
            <person name="Silva A.V.R."/>
            <person name="Tsai S.M."/>
            <person name="Mendes L.W."/>
        </authorList>
    </citation>
    <scope>NUCLEOTIDE SEQUENCE</scope>
    <source>
        <strain evidence="1">CENA-BCM004</strain>
    </source>
</reference>
<comment type="caution">
    <text evidence="1">The sequence shown here is derived from an EMBL/GenBank/DDBJ whole genome shotgun (WGS) entry which is preliminary data.</text>
</comment>
<organism evidence="1 2">
    <name type="scientific">Fictibacillus terranigra</name>
    <dbReference type="NCBI Taxonomy" id="3058424"/>
    <lineage>
        <taxon>Bacteria</taxon>
        <taxon>Bacillati</taxon>
        <taxon>Bacillota</taxon>
        <taxon>Bacilli</taxon>
        <taxon>Bacillales</taxon>
        <taxon>Fictibacillaceae</taxon>
        <taxon>Fictibacillus</taxon>
    </lineage>
</organism>
<evidence type="ECO:0000313" key="1">
    <source>
        <dbReference type="EMBL" id="MDN4075664.1"/>
    </source>
</evidence>
<name>A0ABT8ECV0_9BACL</name>
<dbReference type="RefSeq" id="WP_290401772.1">
    <property type="nucleotide sequence ID" value="NZ_JAUHLN010000006.1"/>
</dbReference>
<protein>
    <submittedName>
        <fullName evidence="1">Uncharacterized protein</fullName>
    </submittedName>
</protein>
<evidence type="ECO:0000313" key="2">
    <source>
        <dbReference type="Proteomes" id="UP001168694"/>
    </source>
</evidence>
<sequence length="152" mass="17721">MINVQKEIVHATMKRPPVKNENSHDFFIGYDEQDTPFLLLPTTPGLLLDDECYGISFQRDACNPYKYHLDTHIVPVNLNSIRMFIDHLAFFFGPDHNMLNFYLESSSYHAYVSWSNKKQEEVIRETLLKYGAVSSVDEKKKYSELLAQLLKN</sequence>
<dbReference type="EMBL" id="JAUHLN010000006">
    <property type="protein sequence ID" value="MDN4075664.1"/>
    <property type="molecule type" value="Genomic_DNA"/>
</dbReference>
<accession>A0ABT8ECV0</accession>
<gene>
    <name evidence="1" type="ORF">QYF49_22135</name>
</gene>
<keyword evidence="2" id="KW-1185">Reference proteome</keyword>
<dbReference type="Proteomes" id="UP001168694">
    <property type="component" value="Unassembled WGS sequence"/>
</dbReference>